<sequence>MTCSLHTSTSEVVELQQLQEANNVLLPESQKEAQCLLKKLTHTETLTEAFLFTFEKKRRKKQQKKRDGATRIGLMLSGHC</sequence>
<evidence type="ECO:0000313" key="3">
    <source>
        <dbReference type="Proteomes" id="UP000727407"/>
    </source>
</evidence>
<evidence type="ECO:0000256" key="1">
    <source>
        <dbReference type="SAM" id="MobiDB-lite"/>
    </source>
</evidence>
<gene>
    <name evidence="2" type="ORF">DAT39_008030</name>
</gene>
<evidence type="ECO:0000313" key="2">
    <source>
        <dbReference type="EMBL" id="KAF5902295.1"/>
    </source>
</evidence>
<organism evidence="2 3">
    <name type="scientific">Clarias magur</name>
    <name type="common">Asian catfish</name>
    <name type="synonym">Macropteronotus magur</name>
    <dbReference type="NCBI Taxonomy" id="1594786"/>
    <lineage>
        <taxon>Eukaryota</taxon>
        <taxon>Metazoa</taxon>
        <taxon>Chordata</taxon>
        <taxon>Craniata</taxon>
        <taxon>Vertebrata</taxon>
        <taxon>Euteleostomi</taxon>
        <taxon>Actinopterygii</taxon>
        <taxon>Neopterygii</taxon>
        <taxon>Teleostei</taxon>
        <taxon>Ostariophysi</taxon>
        <taxon>Siluriformes</taxon>
        <taxon>Clariidae</taxon>
        <taxon>Clarias</taxon>
    </lineage>
</organism>
<accession>A0A8J4XEK5</accession>
<dbReference type="EMBL" id="QNUK01000094">
    <property type="protein sequence ID" value="KAF5902295.1"/>
    <property type="molecule type" value="Genomic_DNA"/>
</dbReference>
<dbReference type="AlphaFoldDB" id="A0A8J4XEK5"/>
<feature type="region of interest" description="Disordered" evidence="1">
    <location>
        <begin position="61"/>
        <end position="80"/>
    </location>
</feature>
<proteinExistence type="predicted"/>
<protein>
    <submittedName>
        <fullName evidence="2">Uncharacterized protein</fullName>
    </submittedName>
</protein>
<reference evidence="2" key="1">
    <citation type="submission" date="2020-07" db="EMBL/GenBank/DDBJ databases">
        <title>Clarias magur genome sequencing, assembly and annotation.</title>
        <authorList>
            <person name="Kushwaha B."/>
            <person name="Kumar R."/>
            <person name="Das P."/>
            <person name="Joshi C.G."/>
            <person name="Kumar D."/>
            <person name="Nagpure N.S."/>
            <person name="Pandey M."/>
            <person name="Agarwal S."/>
            <person name="Srivastava S."/>
            <person name="Singh M."/>
            <person name="Sahoo L."/>
            <person name="Jayasankar P."/>
            <person name="Meher P.K."/>
            <person name="Koringa P.G."/>
            <person name="Iquebal M.A."/>
            <person name="Das S.P."/>
            <person name="Bit A."/>
            <person name="Patnaik S."/>
            <person name="Patel N."/>
            <person name="Shah T.M."/>
            <person name="Hinsu A."/>
            <person name="Jena J.K."/>
        </authorList>
    </citation>
    <scope>NUCLEOTIDE SEQUENCE</scope>
    <source>
        <strain evidence="2">CIFAMagur01</strain>
        <tissue evidence="2">Testis</tissue>
    </source>
</reference>
<comment type="caution">
    <text evidence="2">The sequence shown here is derived from an EMBL/GenBank/DDBJ whole genome shotgun (WGS) entry which is preliminary data.</text>
</comment>
<name>A0A8J4XEK5_CLAMG</name>
<keyword evidence="3" id="KW-1185">Reference proteome</keyword>
<dbReference type="Proteomes" id="UP000727407">
    <property type="component" value="Unassembled WGS sequence"/>
</dbReference>